<keyword evidence="4 7" id="KW-0812">Transmembrane</keyword>
<proteinExistence type="predicted"/>
<feature type="transmembrane region" description="Helical" evidence="7">
    <location>
        <begin position="67"/>
        <end position="94"/>
    </location>
</feature>
<keyword evidence="5 7" id="KW-1133">Transmembrane helix</keyword>
<evidence type="ECO:0000256" key="7">
    <source>
        <dbReference type="SAM" id="Phobius"/>
    </source>
</evidence>
<feature type="transmembrane region" description="Helical" evidence="7">
    <location>
        <begin position="30"/>
        <end position="55"/>
    </location>
</feature>
<keyword evidence="2" id="KW-1003">Cell membrane</keyword>
<dbReference type="GO" id="GO:0022857">
    <property type="term" value="F:transmembrane transporter activity"/>
    <property type="evidence" value="ECO:0007669"/>
    <property type="project" value="TreeGrafter"/>
</dbReference>
<dbReference type="Pfam" id="PF06808">
    <property type="entry name" value="DctM"/>
    <property type="match status" value="1"/>
</dbReference>
<gene>
    <name evidence="9" type="primary">dctM_35</name>
    <name evidence="9" type="ORF">SDC9_65814</name>
</gene>
<dbReference type="PANTHER" id="PTHR33362">
    <property type="entry name" value="SIALIC ACID TRAP TRANSPORTER PERMEASE PROTEIN SIAT-RELATED"/>
    <property type="match status" value="1"/>
</dbReference>
<keyword evidence="6 7" id="KW-0472">Membrane</keyword>
<keyword evidence="3" id="KW-0997">Cell inner membrane</keyword>
<organism evidence="9">
    <name type="scientific">bioreactor metagenome</name>
    <dbReference type="NCBI Taxonomy" id="1076179"/>
    <lineage>
        <taxon>unclassified sequences</taxon>
        <taxon>metagenomes</taxon>
        <taxon>ecological metagenomes</taxon>
    </lineage>
</organism>
<dbReference type="GO" id="GO:0005886">
    <property type="term" value="C:plasma membrane"/>
    <property type="evidence" value="ECO:0007669"/>
    <property type="project" value="UniProtKB-SubCell"/>
</dbReference>
<comment type="caution">
    <text evidence="9">The sequence shown here is derived from an EMBL/GenBank/DDBJ whole genome shotgun (WGS) entry which is preliminary data.</text>
</comment>
<evidence type="ECO:0000256" key="6">
    <source>
        <dbReference type="ARBA" id="ARBA00023136"/>
    </source>
</evidence>
<protein>
    <submittedName>
        <fullName evidence="9">C4-dicarboxylate TRAP transporter large permease protein DctM</fullName>
    </submittedName>
</protein>
<evidence type="ECO:0000256" key="4">
    <source>
        <dbReference type="ARBA" id="ARBA00022692"/>
    </source>
</evidence>
<dbReference type="EMBL" id="VSSQ01003168">
    <property type="protein sequence ID" value="MPM19391.1"/>
    <property type="molecule type" value="Genomic_DNA"/>
</dbReference>
<dbReference type="InterPro" id="IPR010656">
    <property type="entry name" value="DctM"/>
</dbReference>
<evidence type="ECO:0000256" key="2">
    <source>
        <dbReference type="ARBA" id="ARBA00022475"/>
    </source>
</evidence>
<accession>A0A644XUF9</accession>
<comment type="subcellular location">
    <subcellularLocation>
        <location evidence="1">Cell inner membrane</location>
        <topology evidence="1">Multi-pass membrane protein</topology>
    </subcellularLocation>
</comment>
<evidence type="ECO:0000256" key="3">
    <source>
        <dbReference type="ARBA" id="ARBA00022519"/>
    </source>
</evidence>
<evidence type="ECO:0000256" key="5">
    <source>
        <dbReference type="ARBA" id="ARBA00022989"/>
    </source>
</evidence>
<evidence type="ECO:0000313" key="9">
    <source>
        <dbReference type="EMBL" id="MPM19391.1"/>
    </source>
</evidence>
<evidence type="ECO:0000259" key="8">
    <source>
        <dbReference type="Pfam" id="PF06808"/>
    </source>
</evidence>
<dbReference type="AlphaFoldDB" id="A0A644XUF9"/>
<feature type="domain" description="TRAP C4-dicarboxylate transport system permease DctM subunit" evidence="8">
    <location>
        <begin position="1"/>
        <end position="85"/>
    </location>
</feature>
<dbReference type="InterPro" id="IPR004681">
    <property type="entry name" value="TRAP_DctM"/>
</dbReference>
<name>A0A644XUF9_9ZZZZ</name>
<dbReference type="PANTHER" id="PTHR33362:SF2">
    <property type="entry name" value="TRAP TRANSPORTER LARGE PERMEASE PROTEIN"/>
    <property type="match status" value="1"/>
</dbReference>
<reference evidence="9" key="1">
    <citation type="submission" date="2019-08" db="EMBL/GenBank/DDBJ databases">
        <authorList>
            <person name="Kucharzyk K."/>
            <person name="Murdoch R.W."/>
            <person name="Higgins S."/>
            <person name="Loffler F."/>
        </authorList>
    </citation>
    <scope>NUCLEOTIDE SEQUENCE</scope>
</reference>
<sequence>MDNISSCLILTPVFLPIITGIGMSPVHFGIMMTVALAIGFVTPPYGVNLFVASAVAKLKIEVVSKAAIPFILAMLVCLLLIAFIEPISMLLVWLL</sequence>
<evidence type="ECO:0000256" key="1">
    <source>
        <dbReference type="ARBA" id="ARBA00004429"/>
    </source>
</evidence>